<name>A0A833W0C8_9HYME</name>
<organism evidence="1 2">
    <name type="scientific">Frieseomelitta varia</name>
    <dbReference type="NCBI Taxonomy" id="561572"/>
    <lineage>
        <taxon>Eukaryota</taxon>
        <taxon>Metazoa</taxon>
        <taxon>Ecdysozoa</taxon>
        <taxon>Arthropoda</taxon>
        <taxon>Hexapoda</taxon>
        <taxon>Insecta</taxon>
        <taxon>Pterygota</taxon>
        <taxon>Neoptera</taxon>
        <taxon>Endopterygota</taxon>
        <taxon>Hymenoptera</taxon>
        <taxon>Apocrita</taxon>
        <taxon>Aculeata</taxon>
        <taxon>Apoidea</taxon>
        <taxon>Anthophila</taxon>
        <taxon>Apidae</taxon>
        <taxon>Frieseomelitta</taxon>
    </lineage>
</organism>
<reference evidence="1" key="1">
    <citation type="submission" date="2019-11" db="EMBL/GenBank/DDBJ databases">
        <title>The nuclear and mitochondrial genomes of Frieseomelitta varia - a highly eusocial stingless bee (Meliponini) with a permanently sterile worker caste.</title>
        <authorList>
            <person name="Freitas F.C.P."/>
            <person name="Lourenco A.P."/>
            <person name="Nunes F.M.F."/>
            <person name="Paschoal A.R."/>
            <person name="Abreu F.C.P."/>
            <person name="Barbin F.O."/>
            <person name="Bataglia L."/>
            <person name="Cardoso-Junior C.A.M."/>
            <person name="Cervoni M.S."/>
            <person name="Silva S.R."/>
            <person name="Dalarmi F."/>
            <person name="Del Lama M.A."/>
            <person name="Depintor T.S."/>
            <person name="Ferreira K.M."/>
            <person name="Goria P.S."/>
            <person name="Jaskot M.C."/>
            <person name="Lago D.C."/>
            <person name="Luna-Lucena D."/>
            <person name="Moda L.M."/>
            <person name="Nascimento L."/>
            <person name="Pedrino M."/>
            <person name="Rabico F.O."/>
            <person name="Sanches F.C."/>
            <person name="Santos D.E."/>
            <person name="Santos C.G."/>
            <person name="Vieira J."/>
            <person name="Lopes T.F."/>
            <person name="Barchuk A.R."/>
            <person name="Hartfelder K."/>
            <person name="Simoes Z.L.P."/>
            <person name="Bitondi M.M.G."/>
            <person name="Pinheiro D.G."/>
        </authorList>
    </citation>
    <scope>NUCLEOTIDE SEQUENCE</scope>
    <source>
        <strain evidence="1">USP_RPSP 00005682</strain>
        <tissue evidence="1">Whole individual</tissue>
    </source>
</reference>
<protein>
    <submittedName>
        <fullName evidence="1">Uncharacterized protein</fullName>
    </submittedName>
</protein>
<evidence type="ECO:0000313" key="1">
    <source>
        <dbReference type="EMBL" id="KAF3429730.1"/>
    </source>
</evidence>
<sequence length="146" mass="17200">MYVVQYSGLLTKQLSSNCIRSGTRLASSFGQHENCGRFREYRSRVALWLKQQSGQVVKACTRQFEFIAAQRIRRSLQIFHLYTRIWDEVALKEFMKSWKHRAVRNARHFLISSIGVTMYNWDHERISEEELNSCESCSLVCEKLVT</sequence>
<proteinExistence type="predicted"/>
<dbReference type="AlphaFoldDB" id="A0A833W0C8"/>
<comment type="caution">
    <text evidence="1">The sequence shown here is derived from an EMBL/GenBank/DDBJ whole genome shotgun (WGS) entry which is preliminary data.</text>
</comment>
<accession>A0A833W0C8</accession>
<keyword evidence="2" id="KW-1185">Reference proteome</keyword>
<evidence type="ECO:0000313" key="2">
    <source>
        <dbReference type="Proteomes" id="UP000655588"/>
    </source>
</evidence>
<dbReference type="EMBL" id="WNWW01000146">
    <property type="protein sequence ID" value="KAF3429730.1"/>
    <property type="molecule type" value="Genomic_DNA"/>
</dbReference>
<dbReference type="Proteomes" id="UP000655588">
    <property type="component" value="Unassembled WGS sequence"/>
</dbReference>
<gene>
    <name evidence="1" type="ORF">E2986_13741</name>
</gene>